<feature type="domain" description="Myb/SANT-like DNA-binding" evidence="1">
    <location>
        <begin position="45"/>
        <end position="71"/>
    </location>
</feature>
<name>A0A0P7UIG3_SCLFO</name>
<comment type="caution">
    <text evidence="2">The sequence shown here is derived from an EMBL/GenBank/DDBJ whole genome shotgun (WGS) entry which is preliminary data.</text>
</comment>
<dbReference type="AlphaFoldDB" id="A0A0P7UIG3"/>
<protein>
    <recommendedName>
        <fullName evidence="1">Myb/SANT-like DNA-binding domain-containing protein</fullName>
    </recommendedName>
</protein>
<sequence length="71" mass="8272">MSLRYKTTGGVCARARREDLRDGENRTRMSALYCGHDGVMHLKKRKARFTFSEVHILLDEVRKNRHIVVGK</sequence>
<dbReference type="Proteomes" id="UP000034805">
    <property type="component" value="Unassembled WGS sequence"/>
</dbReference>
<dbReference type="EMBL" id="JARO02003859">
    <property type="protein sequence ID" value="KPP69659.1"/>
    <property type="molecule type" value="Genomic_DNA"/>
</dbReference>
<accession>A0A0P7UIG3</accession>
<evidence type="ECO:0000313" key="3">
    <source>
        <dbReference type="Proteomes" id="UP000034805"/>
    </source>
</evidence>
<evidence type="ECO:0000259" key="1">
    <source>
        <dbReference type="Pfam" id="PF13873"/>
    </source>
</evidence>
<dbReference type="Pfam" id="PF13873">
    <property type="entry name" value="Myb_DNA-bind_5"/>
    <property type="match status" value="1"/>
</dbReference>
<organism evidence="2 3">
    <name type="scientific">Scleropages formosus</name>
    <name type="common">Asian bonytongue</name>
    <name type="synonym">Osteoglossum formosum</name>
    <dbReference type="NCBI Taxonomy" id="113540"/>
    <lineage>
        <taxon>Eukaryota</taxon>
        <taxon>Metazoa</taxon>
        <taxon>Chordata</taxon>
        <taxon>Craniata</taxon>
        <taxon>Vertebrata</taxon>
        <taxon>Euteleostomi</taxon>
        <taxon>Actinopterygii</taxon>
        <taxon>Neopterygii</taxon>
        <taxon>Teleostei</taxon>
        <taxon>Osteoglossocephala</taxon>
        <taxon>Osteoglossomorpha</taxon>
        <taxon>Osteoglossiformes</taxon>
        <taxon>Osteoglossidae</taxon>
        <taxon>Scleropages</taxon>
    </lineage>
</organism>
<proteinExistence type="predicted"/>
<evidence type="ECO:0000313" key="2">
    <source>
        <dbReference type="EMBL" id="KPP69659.1"/>
    </source>
</evidence>
<dbReference type="InterPro" id="IPR028002">
    <property type="entry name" value="Myb_DNA-bind_5"/>
</dbReference>
<reference evidence="2 3" key="1">
    <citation type="submission" date="2015-08" db="EMBL/GenBank/DDBJ databases">
        <title>The genome of the Asian arowana (Scleropages formosus).</title>
        <authorList>
            <person name="Tan M.H."/>
            <person name="Gan H.M."/>
            <person name="Croft L.J."/>
            <person name="Austin C.M."/>
        </authorList>
    </citation>
    <scope>NUCLEOTIDE SEQUENCE [LARGE SCALE GENOMIC DNA]</scope>
    <source>
        <strain evidence="2">Aro1</strain>
    </source>
</reference>
<gene>
    <name evidence="2" type="ORF">Z043_111575</name>
</gene>